<proteinExistence type="predicted"/>
<evidence type="ECO:0008006" key="3">
    <source>
        <dbReference type="Google" id="ProtNLM"/>
    </source>
</evidence>
<dbReference type="OrthoDB" id="639393at2"/>
<dbReference type="SUPFAM" id="SSF55486">
    <property type="entry name" value="Metalloproteases ('zincins'), catalytic domain"/>
    <property type="match status" value="1"/>
</dbReference>
<reference evidence="1 2" key="1">
    <citation type="submission" date="2016-08" db="EMBL/GenBank/DDBJ databases">
        <title>Draft genome of Fabibacter sp. strain SK-8.</title>
        <authorList>
            <person name="Wong S.-K."/>
            <person name="Hamasaki K."/>
            <person name="Yoshizawa S."/>
        </authorList>
    </citation>
    <scope>NUCLEOTIDE SEQUENCE [LARGE SCALE GENOMIC DNA]</scope>
    <source>
        <strain evidence="1 2">SK-8</strain>
    </source>
</reference>
<dbReference type="Proteomes" id="UP000095552">
    <property type="component" value="Unassembled WGS sequence"/>
</dbReference>
<dbReference type="Gene3D" id="1.10.390.10">
    <property type="entry name" value="Neutral Protease Domain 2"/>
    <property type="match status" value="1"/>
</dbReference>
<dbReference type="STRING" id="1563681.BFP71_10125"/>
<gene>
    <name evidence="1" type="ORF">BFP71_10125</name>
</gene>
<accession>A0A1E5SL88</accession>
<comment type="caution">
    <text evidence="1">The sequence shown here is derived from an EMBL/GenBank/DDBJ whole genome shotgun (WGS) entry which is preliminary data.</text>
</comment>
<evidence type="ECO:0000313" key="2">
    <source>
        <dbReference type="Proteomes" id="UP000095552"/>
    </source>
</evidence>
<name>A0A1E5SL88_9BACT</name>
<organism evidence="1 2">
    <name type="scientific">Roseivirga misakiensis</name>
    <dbReference type="NCBI Taxonomy" id="1563681"/>
    <lineage>
        <taxon>Bacteria</taxon>
        <taxon>Pseudomonadati</taxon>
        <taxon>Bacteroidota</taxon>
        <taxon>Cytophagia</taxon>
        <taxon>Cytophagales</taxon>
        <taxon>Roseivirgaceae</taxon>
        <taxon>Roseivirga</taxon>
    </lineage>
</organism>
<dbReference type="EMBL" id="MDGQ01000005">
    <property type="protein sequence ID" value="OEJ99895.1"/>
    <property type="molecule type" value="Genomic_DNA"/>
</dbReference>
<protein>
    <recommendedName>
        <fullName evidence="3">Peptidase M1 membrane alanine aminopeptidase domain-containing protein</fullName>
    </recommendedName>
</protein>
<dbReference type="AlphaFoldDB" id="A0A1E5SL88"/>
<evidence type="ECO:0000313" key="1">
    <source>
        <dbReference type="EMBL" id="OEJ99895.1"/>
    </source>
</evidence>
<keyword evidence="2" id="KW-1185">Reference proteome</keyword>
<sequence length="468" mass="54233">MMRLKLLSILFIITIIGNISAQEKHPVLTGEVEISISEGTFECDLTLSDIPRIKDYFIRLNSGMNILHMRSKKPHDFLVYYDRSLNDTLSSGESNAYYFGDNTGKNKFLPESIQFKYTGKFPVVRDTIEDYSRKDWKGNIAFNKNSVRSDGFQSAWYPVLYDITNDQVLDEVFYDIKLTCSDCKSLYVNGNKPIYAKSYNFKSQSPKELTIFCGNYEFSEFNNTYFLNSGLSGQQLKEFGELINSYKAYYADHLKIPFDQPVSFVQTTPTSKKDGWMFVSYPTIMSIDWQNGLKSIVEPEYEKIYRPYIAHELGHFYFGTHKVFNSALGDMMSEGFSEYLSLQLTKDRIGKDVYEKMIDRKIKNLGSFNPTPFGKINSESEYINRQLYSYNYAPLIFSSIEKEIGEQKMWEWLNLLLSTSTKFTNYNFLVSTLGGVLKNETKLNDLISKYFENKNSLENAINKLKEID</sequence>
<dbReference type="InterPro" id="IPR027268">
    <property type="entry name" value="Peptidase_M4/M1_CTD_sf"/>
</dbReference>